<keyword evidence="10" id="KW-1185">Reference proteome</keyword>
<feature type="transmembrane region" description="Helical" evidence="7">
    <location>
        <begin position="132"/>
        <end position="155"/>
    </location>
</feature>
<feature type="transmembrane region" description="Helical" evidence="7">
    <location>
        <begin position="214"/>
        <end position="234"/>
    </location>
</feature>
<keyword evidence="2 7" id="KW-0812">Transmembrane</keyword>
<dbReference type="InterPro" id="IPR052337">
    <property type="entry name" value="SAT4-like"/>
</dbReference>
<evidence type="ECO:0000256" key="1">
    <source>
        <dbReference type="ARBA" id="ARBA00004141"/>
    </source>
</evidence>
<dbReference type="EMBL" id="ML977510">
    <property type="protein sequence ID" value="KAF2127474.1"/>
    <property type="molecule type" value="Genomic_DNA"/>
</dbReference>
<feature type="transmembrane region" description="Helical" evidence="7">
    <location>
        <begin position="17"/>
        <end position="38"/>
    </location>
</feature>
<name>A0A6A6A8S3_9PLEO</name>
<dbReference type="Pfam" id="PF20684">
    <property type="entry name" value="Fung_rhodopsin"/>
    <property type="match status" value="1"/>
</dbReference>
<evidence type="ECO:0000313" key="9">
    <source>
        <dbReference type="EMBL" id="KAF2127474.1"/>
    </source>
</evidence>
<keyword evidence="4 7" id="KW-0472">Membrane</keyword>
<feature type="compositionally biased region" description="Basic and acidic residues" evidence="6">
    <location>
        <begin position="317"/>
        <end position="332"/>
    </location>
</feature>
<dbReference type="PANTHER" id="PTHR33048:SF163">
    <property type="entry name" value="INTEGRAL MEMBRANE PROTEIN (AFU_ORTHOLOGUE AFUA_8G05510)"/>
    <property type="match status" value="1"/>
</dbReference>
<accession>A0A6A6A8S3</accession>
<reference evidence="9" key="1">
    <citation type="journal article" date="2020" name="Stud. Mycol.">
        <title>101 Dothideomycetes genomes: a test case for predicting lifestyles and emergence of pathogens.</title>
        <authorList>
            <person name="Haridas S."/>
            <person name="Albert R."/>
            <person name="Binder M."/>
            <person name="Bloem J."/>
            <person name="Labutti K."/>
            <person name="Salamov A."/>
            <person name="Andreopoulos B."/>
            <person name="Baker S."/>
            <person name="Barry K."/>
            <person name="Bills G."/>
            <person name="Bluhm B."/>
            <person name="Cannon C."/>
            <person name="Castanera R."/>
            <person name="Culley D."/>
            <person name="Daum C."/>
            <person name="Ezra D."/>
            <person name="Gonzalez J."/>
            <person name="Henrissat B."/>
            <person name="Kuo A."/>
            <person name="Liang C."/>
            <person name="Lipzen A."/>
            <person name="Lutzoni F."/>
            <person name="Magnuson J."/>
            <person name="Mondo S."/>
            <person name="Nolan M."/>
            <person name="Ohm R."/>
            <person name="Pangilinan J."/>
            <person name="Park H.-J."/>
            <person name="Ramirez L."/>
            <person name="Alfaro M."/>
            <person name="Sun H."/>
            <person name="Tritt A."/>
            <person name="Yoshinaga Y."/>
            <person name="Zwiers L.-H."/>
            <person name="Turgeon B."/>
            <person name="Goodwin S."/>
            <person name="Spatafora J."/>
            <person name="Crous P."/>
            <person name="Grigoriev I."/>
        </authorList>
    </citation>
    <scope>NUCLEOTIDE SEQUENCE</scope>
    <source>
        <strain evidence="9">CBS 119687</strain>
    </source>
</reference>
<comment type="subcellular location">
    <subcellularLocation>
        <location evidence="1">Membrane</location>
        <topology evidence="1">Multi-pass membrane protein</topology>
    </subcellularLocation>
</comment>
<organism evidence="9 10">
    <name type="scientific">Dothidotthia symphoricarpi CBS 119687</name>
    <dbReference type="NCBI Taxonomy" id="1392245"/>
    <lineage>
        <taxon>Eukaryota</taxon>
        <taxon>Fungi</taxon>
        <taxon>Dikarya</taxon>
        <taxon>Ascomycota</taxon>
        <taxon>Pezizomycotina</taxon>
        <taxon>Dothideomycetes</taxon>
        <taxon>Pleosporomycetidae</taxon>
        <taxon>Pleosporales</taxon>
        <taxon>Dothidotthiaceae</taxon>
        <taxon>Dothidotthia</taxon>
    </lineage>
</organism>
<feature type="region of interest" description="Disordered" evidence="6">
    <location>
        <begin position="307"/>
        <end position="332"/>
    </location>
</feature>
<dbReference type="GeneID" id="54404437"/>
<evidence type="ECO:0000256" key="5">
    <source>
        <dbReference type="ARBA" id="ARBA00038359"/>
    </source>
</evidence>
<evidence type="ECO:0000256" key="6">
    <source>
        <dbReference type="SAM" id="MobiDB-lite"/>
    </source>
</evidence>
<feature type="transmembrane region" description="Helical" evidence="7">
    <location>
        <begin position="182"/>
        <end position="202"/>
    </location>
</feature>
<keyword evidence="3 7" id="KW-1133">Transmembrane helix</keyword>
<dbReference type="OrthoDB" id="4682787at2759"/>
<evidence type="ECO:0000256" key="3">
    <source>
        <dbReference type="ARBA" id="ARBA00022989"/>
    </source>
</evidence>
<feature type="transmembrane region" description="Helical" evidence="7">
    <location>
        <begin position="95"/>
        <end position="120"/>
    </location>
</feature>
<evidence type="ECO:0000256" key="4">
    <source>
        <dbReference type="ARBA" id="ARBA00023136"/>
    </source>
</evidence>
<evidence type="ECO:0000256" key="2">
    <source>
        <dbReference type="ARBA" id="ARBA00022692"/>
    </source>
</evidence>
<proteinExistence type="inferred from homology"/>
<comment type="similarity">
    <text evidence="5">Belongs to the SAT4 family.</text>
</comment>
<dbReference type="Proteomes" id="UP000799771">
    <property type="component" value="Unassembled WGS sequence"/>
</dbReference>
<evidence type="ECO:0000256" key="7">
    <source>
        <dbReference type="SAM" id="Phobius"/>
    </source>
</evidence>
<dbReference type="GO" id="GO:0016020">
    <property type="term" value="C:membrane"/>
    <property type="evidence" value="ECO:0007669"/>
    <property type="project" value="UniProtKB-SubCell"/>
</dbReference>
<dbReference type="PANTHER" id="PTHR33048">
    <property type="entry name" value="PTH11-LIKE INTEGRAL MEMBRANE PROTEIN (AFU_ORTHOLOGUE AFUA_5G11245)"/>
    <property type="match status" value="1"/>
</dbReference>
<evidence type="ECO:0000313" key="10">
    <source>
        <dbReference type="Proteomes" id="UP000799771"/>
    </source>
</evidence>
<dbReference type="AlphaFoldDB" id="A0A6A6A8S3"/>
<dbReference type="InterPro" id="IPR049326">
    <property type="entry name" value="Rhodopsin_dom_fungi"/>
</dbReference>
<dbReference type="RefSeq" id="XP_033521863.1">
    <property type="nucleotide sequence ID" value="XM_033664005.1"/>
</dbReference>
<feature type="transmembrane region" description="Helical" evidence="7">
    <location>
        <begin position="50"/>
        <end position="75"/>
    </location>
</feature>
<evidence type="ECO:0000259" key="8">
    <source>
        <dbReference type="Pfam" id="PF20684"/>
    </source>
</evidence>
<sequence>MSDSRASKEWPNRGHELIATASAMATFSTLVALWRVIVRLRVNPWLGVSDWLMIGGVILNFVSCIPYAILAANGGQGRLMADPWWQVPGHTSNELHIIFISQCLNVYAMFLVKASICAYLMALNLGPSYRVLIWISVFIVVSLNFIMMLILHFAYCRPYWSRWDFSVKGECWPAAVSEWTAYFQIASNIVTDLIYAAAPIIYLRHVQLSKRTQWGVRIVFLLALVGTALSIVKIPTTYRFLRSKEVMWDAIDLSICSINEVCVGIVIANLPPLRKTINEFLSKVLPTKFASSAGVASRKQPSQIVLSSMTHSSKGHTKLDNQGDSESERYILGLEDRKSLGISRA</sequence>
<gene>
    <name evidence="9" type="ORF">P153DRAFT_295109</name>
</gene>
<feature type="domain" description="Rhodopsin" evidence="8">
    <location>
        <begin position="34"/>
        <end position="277"/>
    </location>
</feature>
<protein>
    <recommendedName>
        <fullName evidence="8">Rhodopsin domain-containing protein</fullName>
    </recommendedName>
</protein>